<feature type="compositionally biased region" description="Basic and acidic residues" evidence="8">
    <location>
        <begin position="454"/>
        <end position="464"/>
    </location>
</feature>
<dbReference type="InterPro" id="IPR011011">
    <property type="entry name" value="Znf_FYVE_PHD"/>
</dbReference>
<feature type="domain" description="PHD-type" evidence="9">
    <location>
        <begin position="837"/>
        <end position="887"/>
    </location>
</feature>
<feature type="coiled-coil region" evidence="7">
    <location>
        <begin position="890"/>
        <end position="920"/>
    </location>
</feature>
<evidence type="ECO:0000256" key="4">
    <source>
        <dbReference type="ARBA" id="ARBA00022833"/>
    </source>
</evidence>
<feature type="region of interest" description="Disordered" evidence="8">
    <location>
        <begin position="375"/>
        <end position="836"/>
    </location>
</feature>
<protein>
    <submittedName>
        <fullName evidence="10">Remodeling and spacing factor 1b, tandem duplicate 1</fullName>
    </submittedName>
</protein>
<organism evidence="10">
    <name type="scientific">Gasterosteus aculeatus</name>
    <name type="common">Three-spined stickleback</name>
    <dbReference type="NCBI Taxonomy" id="69293"/>
    <lineage>
        <taxon>Eukaryota</taxon>
        <taxon>Metazoa</taxon>
        <taxon>Chordata</taxon>
        <taxon>Craniata</taxon>
        <taxon>Vertebrata</taxon>
        <taxon>Euteleostomi</taxon>
        <taxon>Actinopterygii</taxon>
        <taxon>Neopterygii</taxon>
        <taxon>Teleostei</taxon>
        <taxon>Neoteleostei</taxon>
        <taxon>Acanthomorphata</taxon>
        <taxon>Eupercaria</taxon>
        <taxon>Perciformes</taxon>
        <taxon>Cottioidei</taxon>
        <taxon>Gasterosteales</taxon>
        <taxon>Gasterosteidae</taxon>
        <taxon>Gasterosteus</taxon>
    </lineage>
</organism>
<evidence type="ECO:0000313" key="10">
    <source>
        <dbReference type="Ensembl" id="ENSGACP00000027580.1"/>
    </source>
</evidence>
<feature type="compositionally biased region" description="Basic residues" evidence="8">
    <location>
        <begin position="794"/>
        <end position="815"/>
    </location>
</feature>
<evidence type="ECO:0000256" key="6">
    <source>
        <dbReference type="PROSITE-ProRule" id="PRU00146"/>
    </source>
</evidence>
<dbReference type="PROSITE" id="PS01359">
    <property type="entry name" value="ZF_PHD_1"/>
    <property type="match status" value="1"/>
</dbReference>
<keyword evidence="7" id="KW-0175">Coiled coil</keyword>
<dbReference type="Ensembl" id="ENSGACT00000027632.1">
    <property type="protein sequence ID" value="ENSGACP00000027580.1"/>
    <property type="gene ID" value="ENSGACG00000020859.1"/>
</dbReference>
<dbReference type="SUPFAM" id="SSF57903">
    <property type="entry name" value="FYVE/PHD zinc finger"/>
    <property type="match status" value="1"/>
</dbReference>
<dbReference type="Pfam" id="PF00628">
    <property type="entry name" value="PHD"/>
    <property type="match status" value="1"/>
</dbReference>
<dbReference type="InterPro" id="IPR028942">
    <property type="entry name" value="WHIM1_dom"/>
</dbReference>
<feature type="compositionally biased region" description="Polar residues" evidence="8">
    <location>
        <begin position="682"/>
        <end position="694"/>
    </location>
</feature>
<feature type="compositionally biased region" description="Basic and acidic residues" evidence="8">
    <location>
        <begin position="1177"/>
        <end position="1191"/>
    </location>
</feature>
<feature type="compositionally biased region" description="Acidic residues" evidence="8">
    <location>
        <begin position="1033"/>
        <end position="1046"/>
    </location>
</feature>
<keyword evidence="5" id="KW-0539">Nucleus</keyword>
<feature type="compositionally biased region" description="Polar residues" evidence="8">
    <location>
        <begin position="1155"/>
        <end position="1167"/>
    </location>
</feature>
<reference evidence="10" key="2">
    <citation type="submission" date="2024-04" db="UniProtKB">
        <authorList>
            <consortium name="Ensembl"/>
        </authorList>
    </citation>
    <scope>IDENTIFICATION</scope>
</reference>
<dbReference type="InParanoid" id="G3QCG4"/>
<name>G3QCG4_GASAC</name>
<dbReference type="eggNOG" id="ENOG502QW8S">
    <property type="taxonomic scope" value="Eukaryota"/>
</dbReference>
<feature type="compositionally biased region" description="Basic and acidic residues" evidence="8">
    <location>
        <begin position="205"/>
        <end position="231"/>
    </location>
</feature>
<dbReference type="Gene3D" id="3.30.40.10">
    <property type="entry name" value="Zinc/RING finger domain, C3HC4 (zinc finger)"/>
    <property type="match status" value="1"/>
</dbReference>
<keyword evidence="2" id="KW-0479">Metal-binding</keyword>
<evidence type="ECO:0000256" key="1">
    <source>
        <dbReference type="ARBA" id="ARBA00004123"/>
    </source>
</evidence>
<dbReference type="InterPro" id="IPR001965">
    <property type="entry name" value="Znf_PHD"/>
</dbReference>
<feature type="compositionally biased region" description="Basic and acidic residues" evidence="8">
    <location>
        <begin position="528"/>
        <end position="555"/>
    </location>
</feature>
<feature type="compositionally biased region" description="Acidic residues" evidence="8">
    <location>
        <begin position="1053"/>
        <end position="1069"/>
    </location>
</feature>
<dbReference type="GO" id="GO:0008270">
    <property type="term" value="F:zinc ion binding"/>
    <property type="evidence" value="ECO:0007669"/>
    <property type="project" value="UniProtKB-KW"/>
</dbReference>
<feature type="compositionally biased region" description="Basic and acidic residues" evidence="8">
    <location>
        <begin position="572"/>
        <end position="677"/>
    </location>
</feature>
<comment type="subcellular location">
    <subcellularLocation>
        <location evidence="1">Nucleus</location>
    </subcellularLocation>
</comment>
<dbReference type="PANTHER" id="PTHR14296:SF18">
    <property type="entry name" value="REMODELING AND SPACING FACTOR 1 ISOFORM X1"/>
    <property type="match status" value="1"/>
</dbReference>
<feature type="compositionally biased region" description="Basic and acidic residues" evidence="8">
    <location>
        <begin position="698"/>
        <end position="729"/>
    </location>
</feature>
<feature type="region of interest" description="Disordered" evidence="8">
    <location>
        <begin position="986"/>
        <end position="1242"/>
    </location>
</feature>
<feature type="compositionally biased region" description="Basic and acidic residues" evidence="8">
    <location>
        <begin position="251"/>
        <end position="269"/>
    </location>
</feature>
<dbReference type="SMART" id="SM00249">
    <property type="entry name" value="PHD"/>
    <property type="match status" value="1"/>
</dbReference>
<feature type="compositionally biased region" description="Basic and acidic residues" evidence="8">
    <location>
        <begin position="286"/>
        <end position="308"/>
    </location>
</feature>
<dbReference type="InterPro" id="IPR013083">
    <property type="entry name" value="Znf_RING/FYVE/PHD"/>
</dbReference>
<feature type="compositionally biased region" description="Low complexity" evidence="8">
    <location>
        <begin position="782"/>
        <end position="793"/>
    </location>
</feature>
<evidence type="ECO:0000256" key="8">
    <source>
        <dbReference type="SAM" id="MobiDB-lite"/>
    </source>
</evidence>
<keyword evidence="4" id="KW-0862">Zinc</keyword>
<keyword evidence="3 6" id="KW-0863">Zinc-finger</keyword>
<dbReference type="Pfam" id="PF02791">
    <property type="entry name" value="DDT"/>
    <property type="match status" value="1"/>
</dbReference>
<feature type="region of interest" description="Disordered" evidence="8">
    <location>
        <begin position="205"/>
        <end position="361"/>
    </location>
</feature>
<evidence type="ECO:0000256" key="5">
    <source>
        <dbReference type="ARBA" id="ARBA00023242"/>
    </source>
</evidence>
<feature type="compositionally biased region" description="Basic and acidic residues" evidence="8">
    <location>
        <begin position="748"/>
        <end position="774"/>
    </location>
</feature>
<dbReference type="Pfam" id="PF15612">
    <property type="entry name" value="WHIM1"/>
    <property type="match status" value="1"/>
</dbReference>
<dbReference type="InterPro" id="IPR018501">
    <property type="entry name" value="DDT_dom"/>
</dbReference>
<feature type="compositionally biased region" description="Basic and acidic residues" evidence="8">
    <location>
        <begin position="388"/>
        <end position="428"/>
    </location>
</feature>
<dbReference type="GO" id="GO:0045892">
    <property type="term" value="P:negative regulation of DNA-templated transcription"/>
    <property type="evidence" value="ECO:0007669"/>
    <property type="project" value="TreeGrafter"/>
</dbReference>
<feature type="compositionally biased region" description="Acidic residues" evidence="8">
    <location>
        <begin position="1110"/>
        <end position="1125"/>
    </location>
</feature>
<dbReference type="PANTHER" id="PTHR14296">
    <property type="entry name" value="REMODELING AND SPACING FACTOR 1"/>
    <property type="match status" value="1"/>
</dbReference>
<feature type="compositionally biased region" description="Polar residues" evidence="8">
    <location>
        <begin position="430"/>
        <end position="453"/>
    </location>
</feature>
<dbReference type="InterPro" id="IPR019786">
    <property type="entry name" value="Zinc_finger_PHD-type_CS"/>
</dbReference>
<proteinExistence type="predicted"/>
<dbReference type="GO" id="GO:0042393">
    <property type="term" value="F:histone binding"/>
    <property type="evidence" value="ECO:0007669"/>
    <property type="project" value="TreeGrafter"/>
</dbReference>
<dbReference type="CDD" id="cd15543">
    <property type="entry name" value="PHD_RSF1"/>
    <property type="match status" value="1"/>
</dbReference>
<dbReference type="OMA" id="SCDNTHG"/>
<dbReference type="InterPro" id="IPR019787">
    <property type="entry name" value="Znf_PHD-finger"/>
</dbReference>
<feature type="compositionally biased region" description="Basic residues" evidence="8">
    <location>
        <begin position="1142"/>
        <end position="1152"/>
    </location>
</feature>
<dbReference type="PROSITE" id="PS50016">
    <property type="entry name" value="ZF_PHD_2"/>
    <property type="match status" value="1"/>
</dbReference>
<feature type="compositionally biased region" description="Basic residues" evidence="8">
    <location>
        <begin position="1083"/>
        <end position="1106"/>
    </location>
</feature>
<dbReference type="Bgee" id="ENSGACG00000020859">
    <property type="expression patterns" value="Expressed in pharyngeal gill and 12 other cell types or tissues"/>
</dbReference>
<feature type="compositionally biased region" description="Basic and acidic residues" evidence="8">
    <location>
        <begin position="508"/>
        <end position="518"/>
    </location>
</feature>
<evidence type="ECO:0000256" key="2">
    <source>
        <dbReference type="ARBA" id="ARBA00022723"/>
    </source>
</evidence>
<evidence type="ECO:0000259" key="9">
    <source>
        <dbReference type="PROSITE" id="PS50016"/>
    </source>
</evidence>
<dbReference type="InterPro" id="IPR028938">
    <property type="entry name" value="Rsf1-like"/>
</dbReference>
<evidence type="ECO:0000256" key="3">
    <source>
        <dbReference type="ARBA" id="ARBA00022771"/>
    </source>
</evidence>
<feature type="compositionally biased region" description="Basic residues" evidence="8">
    <location>
        <begin position="1200"/>
        <end position="1210"/>
    </location>
</feature>
<feature type="compositionally biased region" description="Basic and acidic residues" evidence="8">
    <location>
        <begin position="328"/>
        <end position="341"/>
    </location>
</feature>
<dbReference type="STRING" id="69293.ENSGACP00000027580"/>
<dbReference type="AlphaFoldDB" id="G3QCG4"/>
<reference evidence="10" key="1">
    <citation type="submission" date="2006-01" db="EMBL/GenBank/DDBJ databases">
        <authorList>
            <person name="Lindblad-Toh K."/>
            <person name="Mauceli E."/>
            <person name="Grabherr M."/>
            <person name="Chang J.L."/>
            <person name="Lander E.S."/>
        </authorList>
    </citation>
    <scope>NUCLEOTIDE SEQUENCE [LARGE SCALE GENOMIC DNA]</scope>
</reference>
<accession>G3QCG4</accession>
<feature type="compositionally biased region" description="Acidic residues" evidence="8">
    <location>
        <begin position="1213"/>
        <end position="1226"/>
    </location>
</feature>
<evidence type="ECO:0000256" key="7">
    <source>
        <dbReference type="SAM" id="Coils"/>
    </source>
</evidence>
<dbReference type="GO" id="GO:0031213">
    <property type="term" value="C:RSF complex"/>
    <property type="evidence" value="ECO:0007669"/>
    <property type="project" value="InterPro"/>
</dbReference>
<sequence length="1242" mass="138540">ATGSSSPGLCPNYAVICSFLERYGALLDLPELTFPQLERSLQDTSSGLCDPSVPKLLVDLHVKLLRKIGKSVSADRWEKYLVKVCQEFNTTWAWELEQNGYQELTSECKTGILKYLCECQFDENVKFKTAINDEDPEKMRLQPIGRDKDGQMYWFQLDQEDNVRVYLEEQDDLDGSSWKCIVKDRNDLAEVVALLKTQIDPELLKRDQENKPEGEEKTLNLHLGEVKKLEDTSDDDSKDSTKAARPVSPKMENDEKETEKDDLKTEASDTKLSLNGVAEGSGPAEVHAEKSSGDLDVSTKSRSIKEEPMEACGGNASEPAAEAPRVPVKAEKAGEAKKSSAEEVQQALKDDQQAKIPLKKRGMKYSEDFEKSSGIIVQNPLVPPLREAPTDEREKVEDTTKESCETKTGESGRRKEVESEGSELKEASPTRGTTACETDLQKSTTPGVLQATESGDRDAPKKCPDAASVIKKTAGPATRETSGGRSTAGDAVGSSVIKQFAASCKPAQRPDAETKTEGDAGAASGDTETSKNSEEGKKTGGRDNGTIRDDSKKSDTTLTAGDVKAVGHHPKAREEDKAEGDSAARKRKDASGGKDKPSSSVEDKTTSQGAERCHMGQRVDKTEAERPSASKKDTDKEKRDTDEMKKDTEKNVDNDKEKDTNIEKTKDTKVESKEQEGARSGTEASTKPQESAPQTAGKELDPLEKDVGPDREPGEDGGPKSESRDEASAKGRCLRRSVRISRPTAKAVEVHDRKAEKPAKNPREKKVDQEDRPKPKMFHIGSSFPEPSSVSVSKGRKRRRVRWSNTRSRRKKKGCRNRERRSSASSTSSDDDLPPNDDPCKHCGLPNQPELILLCDSCDSGYHTACLRPPLMIIPDGEWFCPPCQHKLLCDKLDEQLTNLDAALKKKERAERRKERLIYVGISLENIIAPSGEVEEEKPEIIVKEKKEAKRSKSWGRRSTRTKKSISYRFDEFDEAIEEAIEEDIKEAEGGGAGRGKDMANITGHRGKDMSTILEAGEGKEKRRKKRRRLNDLDSDSTVEEEESEEEFRVSESSEEEFVVTENESEGESESNNSGSNGDGKRRNASSRRRKPLKRRRSSRKRRRPRGYSDDEEEETDEEDEEEIVTEGSSEFSDSDLDVSFRRSRRSQKKRVNYCETSESGGSQNETRPSKTKRRVRPDSSDSDGAKRRADSEEDESQQRRRRLALKRRRASEDDESDDDSDESSEEDRPIRKRVNRIDSDD</sequence>